<dbReference type="InterPro" id="IPR050157">
    <property type="entry name" value="PSI_iron-sulfur_center"/>
</dbReference>
<dbReference type="PANTHER" id="PTHR24960:SF79">
    <property type="entry name" value="PHOTOSYSTEM I IRON-SULFUR CENTER"/>
    <property type="match status" value="1"/>
</dbReference>
<dbReference type="GO" id="GO:0016491">
    <property type="term" value="F:oxidoreductase activity"/>
    <property type="evidence" value="ECO:0007669"/>
    <property type="project" value="UniProtKB-ARBA"/>
</dbReference>
<dbReference type="EMBL" id="DTPI01000021">
    <property type="protein sequence ID" value="HGE66077.1"/>
    <property type="molecule type" value="Genomic_DNA"/>
</dbReference>
<evidence type="ECO:0000256" key="4">
    <source>
        <dbReference type="ARBA" id="ARBA00023014"/>
    </source>
</evidence>
<evidence type="ECO:0000259" key="5">
    <source>
        <dbReference type="PROSITE" id="PS51379"/>
    </source>
</evidence>
<dbReference type="GO" id="GO:0046872">
    <property type="term" value="F:metal ion binding"/>
    <property type="evidence" value="ECO:0007669"/>
    <property type="project" value="UniProtKB-KW"/>
</dbReference>
<dbReference type="PROSITE" id="PS00198">
    <property type="entry name" value="4FE4S_FER_1"/>
    <property type="match status" value="2"/>
</dbReference>
<dbReference type="PANTHER" id="PTHR24960">
    <property type="entry name" value="PHOTOSYSTEM I IRON-SULFUR CENTER-RELATED"/>
    <property type="match status" value="1"/>
</dbReference>
<dbReference type="InterPro" id="IPR017896">
    <property type="entry name" value="4Fe4S_Fe-S-bd"/>
</dbReference>
<proteinExistence type="predicted"/>
<dbReference type="PROSITE" id="PS51379">
    <property type="entry name" value="4FE4S_FER_2"/>
    <property type="match status" value="2"/>
</dbReference>
<protein>
    <submittedName>
        <fullName evidence="6">4Fe-4S dicluster domain-containing protein</fullName>
    </submittedName>
</protein>
<dbReference type="Gene3D" id="3.30.70.20">
    <property type="match status" value="2"/>
</dbReference>
<keyword evidence="2" id="KW-0479">Metal-binding</keyword>
<dbReference type="InterPro" id="IPR017900">
    <property type="entry name" value="4Fe4S_Fe_S_CS"/>
</dbReference>
<evidence type="ECO:0000313" key="8">
    <source>
        <dbReference type="EMBL" id="HHF48829.1"/>
    </source>
</evidence>
<dbReference type="EMBL" id="DRUC01000101">
    <property type="protein sequence ID" value="HHF48829.1"/>
    <property type="molecule type" value="Genomic_DNA"/>
</dbReference>
<keyword evidence="3" id="KW-0408">Iron</keyword>
<comment type="caution">
    <text evidence="6">The sequence shown here is derived from an EMBL/GenBank/DDBJ whole genome shotgun (WGS) entry which is preliminary data.</text>
</comment>
<feature type="domain" description="4Fe-4S ferredoxin-type" evidence="5">
    <location>
        <begin position="1"/>
        <end position="30"/>
    </location>
</feature>
<keyword evidence="4" id="KW-0411">Iron-sulfur</keyword>
<evidence type="ECO:0000256" key="3">
    <source>
        <dbReference type="ARBA" id="ARBA00023004"/>
    </source>
</evidence>
<keyword evidence="1" id="KW-0004">4Fe-4S</keyword>
<dbReference type="SUPFAM" id="SSF54862">
    <property type="entry name" value="4Fe-4S ferredoxins"/>
    <property type="match status" value="1"/>
</dbReference>
<name>A0A7C3YC59_9EURY</name>
<organism evidence="6">
    <name type="scientific">Geoglobus ahangari</name>
    <dbReference type="NCBI Taxonomy" id="113653"/>
    <lineage>
        <taxon>Archaea</taxon>
        <taxon>Methanobacteriati</taxon>
        <taxon>Methanobacteriota</taxon>
        <taxon>Archaeoglobi</taxon>
        <taxon>Archaeoglobales</taxon>
        <taxon>Archaeoglobaceae</taxon>
        <taxon>Geoglobus</taxon>
    </lineage>
</organism>
<dbReference type="Pfam" id="PF00037">
    <property type="entry name" value="Fer4"/>
    <property type="match status" value="2"/>
</dbReference>
<accession>A0A7C3YC59</accession>
<evidence type="ECO:0000256" key="2">
    <source>
        <dbReference type="ARBA" id="ARBA00022723"/>
    </source>
</evidence>
<dbReference type="GO" id="GO:0051539">
    <property type="term" value="F:4 iron, 4 sulfur cluster binding"/>
    <property type="evidence" value="ECO:0007669"/>
    <property type="project" value="UniProtKB-KW"/>
</dbReference>
<sequence length="56" mass="5844">MPAVVDPELCTACGVCVDECPVGAIELNDVAEVDGELCTECETCVEVCPNEAITIK</sequence>
<evidence type="ECO:0000313" key="6">
    <source>
        <dbReference type="EMBL" id="HGE66077.1"/>
    </source>
</evidence>
<dbReference type="EMBL" id="DTAK01000002">
    <property type="protein sequence ID" value="HGU58680.1"/>
    <property type="molecule type" value="Genomic_DNA"/>
</dbReference>
<gene>
    <name evidence="8" type="ORF">ENL48_06855</name>
    <name evidence="7" type="ORF">ENT89_00350</name>
    <name evidence="6" type="ORF">ENX77_02970</name>
</gene>
<feature type="domain" description="4Fe-4S ferredoxin-type" evidence="5">
    <location>
        <begin position="31"/>
        <end position="56"/>
    </location>
</feature>
<reference evidence="6" key="1">
    <citation type="journal article" date="2020" name="mSystems">
        <title>Genome- and Community-Level Interaction Insights into Carbon Utilization and Element Cycling Functions of Hydrothermarchaeota in Hydrothermal Sediment.</title>
        <authorList>
            <person name="Zhou Z."/>
            <person name="Liu Y."/>
            <person name="Xu W."/>
            <person name="Pan J."/>
            <person name="Luo Z.H."/>
            <person name="Li M."/>
        </authorList>
    </citation>
    <scope>NUCLEOTIDE SEQUENCE [LARGE SCALE GENOMIC DNA]</scope>
    <source>
        <strain evidence="8">SpSt-10</strain>
        <strain evidence="7">SpSt-62</strain>
        <strain evidence="6">SpSt-97</strain>
    </source>
</reference>
<evidence type="ECO:0000313" key="7">
    <source>
        <dbReference type="EMBL" id="HGU58680.1"/>
    </source>
</evidence>
<dbReference type="AlphaFoldDB" id="A0A7C3YC59"/>
<evidence type="ECO:0000256" key="1">
    <source>
        <dbReference type="ARBA" id="ARBA00022485"/>
    </source>
</evidence>